<sequence>TLLFGSAPGPGSRGANIAAILAFGKKQGPRQSQRKFATPAKKSGTGHKIFLPEGYRSPERKAEPMFFPRAQQNIMKNIEKKIPEALRRAFDEVKV</sequence>
<feature type="non-terminal residue" evidence="2">
    <location>
        <position position="1"/>
    </location>
</feature>
<name>A0A350P9G0_9ALTE</name>
<evidence type="ECO:0000256" key="1">
    <source>
        <dbReference type="SAM" id="MobiDB-lite"/>
    </source>
</evidence>
<protein>
    <submittedName>
        <fullName evidence="2">Uncharacterized protein</fullName>
    </submittedName>
</protein>
<proteinExistence type="predicted"/>
<accession>A0A350P9G0</accession>
<feature type="region of interest" description="Disordered" evidence="1">
    <location>
        <begin position="26"/>
        <end position="55"/>
    </location>
</feature>
<dbReference type="EMBL" id="DNAN01000686">
    <property type="protein sequence ID" value="HAW77927.1"/>
    <property type="molecule type" value="Genomic_DNA"/>
</dbReference>
<reference evidence="2 3" key="1">
    <citation type="journal article" date="2018" name="Nat. Biotechnol.">
        <title>A standardized bacterial taxonomy based on genome phylogeny substantially revises the tree of life.</title>
        <authorList>
            <person name="Parks D.H."/>
            <person name="Chuvochina M."/>
            <person name="Waite D.W."/>
            <person name="Rinke C."/>
            <person name="Skarshewski A."/>
            <person name="Chaumeil P.A."/>
            <person name="Hugenholtz P."/>
        </authorList>
    </citation>
    <scope>NUCLEOTIDE SEQUENCE [LARGE SCALE GENOMIC DNA]</scope>
    <source>
        <strain evidence="2">UBA11978</strain>
    </source>
</reference>
<comment type="caution">
    <text evidence="2">The sequence shown here is derived from an EMBL/GenBank/DDBJ whole genome shotgun (WGS) entry which is preliminary data.</text>
</comment>
<organism evidence="2 3">
    <name type="scientific">Alteromonas australica</name>
    <dbReference type="NCBI Taxonomy" id="589873"/>
    <lineage>
        <taxon>Bacteria</taxon>
        <taxon>Pseudomonadati</taxon>
        <taxon>Pseudomonadota</taxon>
        <taxon>Gammaproteobacteria</taxon>
        <taxon>Alteromonadales</taxon>
        <taxon>Alteromonadaceae</taxon>
        <taxon>Alteromonas/Salinimonas group</taxon>
        <taxon>Alteromonas</taxon>
    </lineage>
</organism>
<gene>
    <name evidence="2" type="ORF">DCW74_19595</name>
</gene>
<dbReference type="AlphaFoldDB" id="A0A350P9G0"/>
<dbReference type="Proteomes" id="UP000263517">
    <property type="component" value="Unassembled WGS sequence"/>
</dbReference>
<evidence type="ECO:0000313" key="3">
    <source>
        <dbReference type="Proteomes" id="UP000263517"/>
    </source>
</evidence>
<evidence type="ECO:0000313" key="2">
    <source>
        <dbReference type="EMBL" id="HAW77927.1"/>
    </source>
</evidence>